<dbReference type="OrthoDB" id="1521709at2"/>
<dbReference type="SUPFAM" id="SSF49299">
    <property type="entry name" value="PKD domain"/>
    <property type="match status" value="2"/>
</dbReference>
<dbReference type="CDD" id="cd00146">
    <property type="entry name" value="PKD"/>
    <property type="match status" value="2"/>
</dbReference>
<keyword evidence="1" id="KW-0732">Signal</keyword>
<dbReference type="Gene3D" id="2.60.40.10">
    <property type="entry name" value="Immunoglobulins"/>
    <property type="match status" value="2"/>
</dbReference>
<sequence length="743" mass="79324">MTTPLRLRRWSTAWFIPVALFWAGSAQAQCPATPSACTPGSAPSTSYAFNMGIFNVTLGNITNTTLGVQEGYRDYACTIGTSLVIGQDYPIAVRTNASVNEHVRVWIDLNNDGQFSNTSTGSGGELVFSASGKGVQSGTVRVPAGATLGTALRMRVSADYVNAPEPTPCSTSQYSQTEDYRVTLQANTQAPVASFVADRTTTCSGCVQLTDQSTNAPTSWLWDFGDGTTSTQQNPNKCYAQPGTYSVTLTATNSAGTNTVTRANYIRYDNQLPAAASCTPQTSNACCGYGITQVQLGTLTNTATNPTAGYQDFTCTGKVTLTEGNRYTLTLQTGTNNQDTRVWLDTNNDGQFANSELLLTSLNQPSPVRGTITIPGAAQKNVPLRLRIMSDFVGSGFNACSNLQHGQTHDYSVLVQANTQPPVAEFSSDYANTCTSTVRFSDDSQNLPTSWLWNFGDGNTSTQQNPTHTYTKSGVFDVSLTVTNSFGVQSITKRRHVALTVPCVQYCASNGTNQGVWITNVSLNGGHLTTPYSNASGANSGGYGNFTREVIDLRTGLNYTLSVAASTNFGRTVTAWIDYNRDGVFESVEMVLNATTNGTTTGSFLVPVTPTTIGFTRMRVVMRLNTNFAFPCITNQLNSETEDYSINITSALPVREPKAMAGLAVFPNPTTDGLLTLQLPAAPAGSYTAALETLLGSEVRRQAVQLGGAKAATLDLSAVAQGVYLLRLTAPNGEQVTRRVVRN</sequence>
<dbReference type="Pfam" id="PF20009">
    <property type="entry name" value="GEVED"/>
    <property type="match status" value="3"/>
</dbReference>
<dbReference type="InterPro" id="IPR045474">
    <property type="entry name" value="GEVED"/>
</dbReference>
<feature type="chain" id="PRO_5017737668" evidence="1">
    <location>
        <begin position="29"/>
        <end position="743"/>
    </location>
</feature>
<feature type="domain" description="PKD" evidence="2">
    <location>
        <begin position="421"/>
        <end position="487"/>
    </location>
</feature>
<dbReference type="SMART" id="SM00089">
    <property type="entry name" value="PKD"/>
    <property type="match status" value="2"/>
</dbReference>
<keyword evidence="4" id="KW-1185">Reference proteome</keyword>
<dbReference type="Pfam" id="PF18911">
    <property type="entry name" value="PKD_4"/>
    <property type="match status" value="2"/>
</dbReference>
<name>A0A3B7R3P2_9BACT</name>
<evidence type="ECO:0000313" key="3">
    <source>
        <dbReference type="EMBL" id="AYA35969.1"/>
    </source>
</evidence>
<dbReference type="NCBIfam" id="TIGR04183">
    <property type="entry name" value="Por_Secre_tail"/>
    <property type="match status" value="1"/>
</dbReference>
<accession>A0A3B7R3P2</accession>
<evidence type="ECO:0000259" key="2">
    <source>
        <dbReference type="PROSITE" id="PS50093"/>
    </source>
</evidence>
<dbReference type="EMBL" id="CP032317">
    <property type="protein sequence ID" value="AYA35969.1"/>
    <property type="molecule type" value="Genomic_DNA"/>
</dbReference>
<dbReference type="Proteomes" id="UP000262802">
    <property type="component" value="Chromosome"/>
</dbReference>
<gene>
    <name evidence="3" type="ORF">D3Y59_02205</name>
</gene>
<dbReference type="AlphaFoldDB" id="A0A3B7R3P2"/>
<dbReference type="RefSeq" id="WP_119443557.1">
    <property type="nucleotide sequence ID" value="NZ_CP032317.1"/>
</dbReference>
<dbReference type="PANTHER" id="PTHR36842:SF1">
    <property type="entry name" value="PROTEIN TOLB"/>
    <property type="match status" value="1"/>
</dbReference>
<dbReference type="InterPro" id="IPR026444">
    <property type="entry name" value="Secre_tail"/>
</dbReference>
<dbReference type="InterPro" id="IPR022409">
    <property type="entry name" value="PKD/Chitinase_dom"/>
</dbReference>
<protein>
    <submittedName>
        <fullName evidence="3">PKD domain-containing protein</fullName>
    </submittedName>
</protein>
<reference evidence="3 4" key="1">
    <citation type="submission" date="2018-09" db="EMBL/GenBank/DDBJ databases">
        <title>Hymenobacter medium sp. nov., isolated from R2A medium.</title>
        <authorList>
            <person name="Yingchao G."/>
        </authorList>
    </citation>
    <scope>NUCLEOTIDE SEQUENCE [LARGE SCALE GENOMIC DNA]</scope>
    <source>
        <strain evidence="4">sh-6</strain>
    </source>
</reference>
<organism evidence="3 4">
    <name type="scientific">Hymenobacter oligotrophus</name>
    <dbReference type="NCBI Taxonomy" id="2319843"/>
    <lineage>
        <taxon>Bacteria</taxon>
        <taxon>Pseudomonadati</taxon>
        <taxon>Bacteroidota</taxon>
        <taxon>Cytophagia</taxon>
        <taxon>Cytophagales</taxon>
        <taxon>Hymenobacteraceae</taxon>
        <taxon>Hymenobacter</taxon>
    </lineage>
</organism>
<dbReference type="InterPro" id="IPR035986">
    <property type="entry name" value="PKD_dom_sf"/>
</dbReference>
<dbReference type="PROSITE" id="PS50093">
    <property type="entry name" value="PKD"/>
    <property type="match status" value="2"/>
</dbReference>
<evidence type="ECO:0000256" key="1">
    <source>
        <dbReference type="SAM" id="SignalP"/>
    </source>
</evidence>
<dbReference type="PANTHER" id="PTHR36842">
    <property type="entry name" value="PROTEIN TOLB HOMOLOG"/>
    <property type="match status" value="1"/>
</dbReference>
<feature type="domain" description="PKD" evidence="2">
    <location>
        <begin position="190"/>
        <end position="266"/>
    </location>
</feature>
<dbReference type="KEGG" id="hyh:D3Y59_02205"/>
<feature type="signal peptide" evidence="1">
    <location>
        <begin position="1"/>
        <end position="28"/>
    </location>
</feature>
<dbReference type="InterPro" id="IPR013783">
    <property type="entry name" value="Ig-like_fold"/>
</dbReference>
<proteinExistence type="predicted"/>
<evidence type="ECO:0000313" key="4">
    <source>
        <dbReference type="Proteomes" id="UP000262802"/>
    </source>
</evidence>
<dbReference type="InterPro" id="IPR000601">
    <property type="entry name" value="PKD_dom"/>
</dbReference>
<dbReference type="FunFam" id="2.60.40.10:FF:000270">
    <property type="entry name" value="Cell surface protein"/>
    <property type="match status" value="2"/>
</dbReference>